<dbReference type="Proteomes" id="UP000824881">
    <property type="component" value="Unassembled WGS sequence"/>
</dbReference>
<gene>
    <name evidence="1" type="ORF">CCMSSC00406_0006360</name>
</gene>
<organism evidence="1 2">
    <name type="scientific">Pleurotus cornucopiae</name>
    <name type="common">Cornucopia mushroom</name>
    <dbReference type="NCBI Taxonomy" id="5321"/>
    <lineage>
        <taxon>Eukaryota</taxon>
        <taxon>Fungi</taxon>
        <taxon>Dikarya</taxon>
        <taxon>Basidiomycota</taxon>
        <taxon>Agaricomycotina</taxon>
        <taxon>Agaricomycetes</taxon>
        <taxon>Agaricomycetidae</taxon>
        <taxon>Agaricales</taxon>
        <taxon>Pleurotineae</taxon>
        <taxon>Pleurotaceae</taxon>
        <taxon>Pleurotus</taxon>
    </lineage>
</organism>
<evidence type="ECO:0000313" key="1">
    <source>
        <dbReference type="EMBL" id="KAG9220295.1"/>
    </source>
</evidence>
<reference evidence="1 2" key="1">
    <citation type="journal article" date="2021" name="Appl. Environ. Microbiol.">
        <title>Genetic linkage and physical mapping for an oyster mushroom Pleurotus cornucopiae and QTL analysis for the trait cap color.</title>
        <authorList>
            <person name="Zhang Y."/>
            <person name="Gao W."/>
            <person name="Sonnenberg A."/>
            <person name="Chen Q."/>
            <person name="Zhang J."/>
            <person name="Huang C."/>
        </authorList>
    </citation>
    <scope>NUCLEOTIDE SEQUENCE [LARGE SCALE GENOMIC DNA]</scope>
    <source>
        <strain evidence="1">CCMSSC00406</strain>
    </source>
</reference>
<sequence length="1331" mass="145005">MSTYEQHKLLVANRGEIAVRILTTARKLGLQTLSVYSPSDATSPHVDLADEAIPLADYRHDKGKPTKGTLNENITANPTEGGDGVPESQLYLDAHLLLSICKELGVTLVHPGYGFLAENAGFIRLFTETGITVLAPSADVVELMGAKHAAREIARKVGVRVCPGSGDETSSLDMANVDGLTTSLDAAVDLGTRVGFPILLKATKGGGGMGMVVCHNELEVQDKWEQAKERAQALFGDEGLVVEKYIQQGRHIEVQASVIFGDGQGNVIHLGERECSVQRRHQKVIEETPSPFYKAMNPGERDAICQAAIRIGKELKYSSAGTVEFLVDASTGEFCFLEVNTRIQVEHGITEAVYPGLDLVQLMIDLGIAAHSSRTDTMVAALDVDQLAKWIDGTGRWIDELPTRNEGLHAIEVRVYAEDPAEGFRPCPGLLQFVETPDRKEEGWLRVDGWISTGTIVTPHFDPLLCKVIVTGSSRDEAIARMKAALTKTRICGPPNNIEHLQVALDDPIFAKGRATTRWLESLPFIPRAMTVVSSGLDMTVQDLPGRAMGLGLPRSGPMDYIAFQAANLLVGNKSSTEGLEIIVMPSVPAVFHFHVPTIIGVTGKPVSLSIAADVEDYDKFDAKSSKDAVGMWRMLCVPGGAKLRIEDKANYENSRGFRVYVAFRGGFPNIPEYLKSKSTSMGLGGYQGRSLLPGDQIALAECGPKHGEDMNIRIPDSMIPTYPLQATIHVLSGPQDDPEFITAEGIEKFYATNFRVSPSSNRMGIRLELSNDSGDGKIGWARENGGEGGSHPSNILDNAYAFGSNNINGDTPVILANEGPDMGGYVCACTIAEADMWKLGQLGPGNEIRFRRVSWDTALQLRHRNEYWLGGVRAAISNSESGSINLFKEETEGGPGGPKLLVVKAEDGSQKPTVTFRTAGDSAILVDFGEMRLDFSIRALVHAFELEVLGARVDAINRLCPCIRSTMCHYDPLQISQSTVLGILSSALRRLPDAVDEMEFPSREITFPIVPDDPWCQEAIDKYARTTRDKAVYVPSNVDYLVRNNGLDGKGDALSKLIDSEWLVVGIGFYLACPFLVPTCRPKDESVEDIYSPSASPAALYAIQLLTNTQGAIGIAGVVAAIYPVESPGGYQLYGRTLPAWQTWGRGRHFSPEEPWLLRPFDKVRFKVVDVGAYAELEQQFDAGRYEFEVSPAIFSMREYSAFVQSIAPEIQSFRNRQGAAVAIEEERERALLMEWEAEKRVANVPTQVDNHAGTAFVRSPIFANIWKIKVEIGDIIVSNTQAVVILESMKSEINVYPEENAVGRKVVGYGDGIGPGAAVRPGDTIVHLA</sequence>
<proteinExistence type="predicted"/>
<evidence type="ECO:0000313" key="2">
    <source>
        <dbReference type="Proteomes" id="UP000824881"/>
    </source>
</evidence>
<protein>
    <submittedName>
        <fullName evidence="1">Uncharacterized protein</fullName>
    </submittedName>
</protein>
<name>A0ACB7IQ94_PLECO</name>
<accession>A0ACB7IQ94</accession>
<keyword evidence="2" id="KW-1185">Reference proteome</keyword>
<comment type="caution">
    <text evidence="1">The sequence shown here is derived from an EMBL/GenBank/DDBJ whole genome shotgun (WGS) entry which is preliminary data.</text>
</comment>
<dbReference type="EMBL" id="WQMT02000007">
    <property type="protein sequence ID" value="KAG9220295.1"/>
    <property type="molecule type" value="Genomic_DNA"/>
</dbReference>